<dbReference type="PANTHER" id="PTHR20914:SF9">
    <property type="entry name" value="COILED, ISOFORM A"/>
    <property type="match status" value="1"/>
</dbReference>
<gene>
    <name evidence="6" type="primary">LOC107326442</name>
</gene>
<dbReference type="AlphaFoldDB" id="A0A9F3QVF9"/>
<keyword evidence="4" id="KW-0732">Signal</keyword>
<name>A0A9F3QVF9_PYTBI</name>
<dbReference type="GeneID" id="107326442"/>
<evidence type="ECO:0000313" key="6">
    <source>
        <dbReference type="RefSeq" id="XP_015745686.1"/>
    </source>
</evidence>
<dbReference type="InterPro" id="IPR045860">
    <property type="entry name" value="Snake_toxin-like_sf"/>
</dbReference>
<dbReference type="GO" id="GO:0005576">
    <property type="term" value="C:extracellular region"/>
    <property type="evidence" value="ECO:0007669"/>
    <property type="project" value="UniProtKB-SubCell"/>
</dbReference>
<keyword evidence="3" id="KW-1015">Disulfide bond</keyword>
<dbReference type="KEGG" id="pbi:107326442"/>
<keyword evidence="2" id="KW-0964">Secreted</keyword>
<keyword evidence="6" id="KW-0593">Phospholipase A2 inhibitor</keyword>
<organism evidence="5 6">
    <name type="scientific">Python bivittatus</name>
    <name type="common">Burmese python</name>
    <name type="synonym">Python molurus bivittatus</name>
    <dbReference type="NCBI Taxonomy" id="176946"/>
    <lineage>
        <taxon>Eukaryota</taxon>
        <taxon>Metazoa</taxon>
        <taxon>Chordata</taxon>
        <taxon>Craniata</taxon>
        <taxon>Vertebrata</taxon>
        <taxon>Euteleostomi</taxon>
        <taxon>Lepidosauria</taxon>
        <taxon>Squamata</taxon>
        <taxon>Bifurcata</taxon>
        <taxon>Unidentata</taxon>
        <taxon>Episquamata</taxon>
        <taxon>Toxicofera</taxon>
        <taxon>Serpentes</taxon>
        <taxon>Henophidia</taxon>
        <taxon>Pythonidae</taxon>
        <taxon>Python</taxon>
    </lineage>
</organism>
<feature type="chain" id="PRO_5039894722" evidence="4">
    <location>
        <begin position="20"/>
        <end position="225"/>
    </location>
</feature>
<dbReference type="RefSeq" id="XP_015745686.1">
    <property type="nucleotide sequence ID" value="XM_015890200.2"/>
</dbReference>
<evidence type="ECO:0000256" key="4">
    <source>
        <dbReference type="SAM" id="SignalP"/>
    </source>
</evidence>
<evidence type="ECO:0000256" key="2">
    <source>
        <dbReference type="ARBA" id="ARBA00022525"/>
    </source>
</evidence>
<evidence type="ECO:0000256" key="3">
    <source>
        <dbReference type="ARBA" id="ARBA00023157"/>
    </source>
</evidence>
<keyword evidence="5" id="KW-1185">Reference proteome</keyword>
<dbReference type="Proteomes" id="UP000695026">
    <property type="component" value="Unplaced"/>
</dbReference>
<comment type="subcellular location">
    <subcellularLocation>
        <location evidence="1">Secreted</location>
    </subcellularLocation>
</comment>
<dbReference type="CDD" id="cd23572">
    <property type="entry name" value="TFP_LU_ECD_PINLYP_rpt2"/>
    <property type="match status" value="1"/>
</dbReference>
<dbReference type="PANTHER" id="PTHR20914">
    <property type="entry name" value="LY6/PLAUR DOMAIN-CONTAINING PROTEIN 8"/>
    <property type="match status" value="1"/>
</dbReference>
<dbReference type="SUPFAM" id="SSF57302">
    <property type="entry name" value="Snake toxin-like"/>
    <property type="match status" value="1"/>
</dbReference>
<dbReference type="OMA" id="CPACESY"/>
<dbReference type="InterPro" id="IPR050918">
    <property type="entry name" value="CNF-like_PLA2_Inhibitor"/>
</dbReference>
<evidence type="ECO:0000256" key="1">
    <source>
        <dbReference type="ARBA" id="ARBA00004613"/>
    </source>
</evidence>
<dbReference type="OrthoDB" id="9907178at2759"/>
<evidence type="ECO:0000313" key="5">
    <source>
        <dbReference type="Proteomes" id="UP000695026"/>
    </source>
</evidence>
<protein>
    <submittedName>
        <fullName evidence="6">Phospholipase A2 inhibitor and Ly6/PLAUR domain-containing protein-like</fullName>
    </submittedName>
</protein>
<dbReference type="Gene3D" id="2.10.60.10">
    <property type="entry name" value="CD59"/>
    <property type="match status" value="2"/>
</dbReference>
<accession>A0A9F3QVF9</accession>
<sequence length="225" mass="23585">MKGDLLLFLISIVLPRVHGMVNLTCVSCPLGNTKCGANCTDLGIACATLEEVNTLGGSVSPNGSYQGCIDQQHCRPLAFTLTTAPGRHVQSNMACCSTDMCNEELNLSVPPVGTLENGVFCPACESYNQKQCEIKSHIACTGTEEKCIILAGESIASANQSFAIKGCATKNACSLLQNDLVPFGGKIYKLTVNATCTDRGVLSMISSPGIIFSSLAGVLLVQNLS</sequence>
<dbReference type="GO" id="GO:0019834">
    <property type="term" value="F:phospholipase A2 inhibitor activity"/>
    <property type="evidence" value="ECO:0007669"/>
    <property type="project" value="UniProtKB-KW"/>
</dbReference>
<proteinExistence type="predicted"/>
<reference evidence="6" key="1">
    <citation type="submission" date="2025-08" db="UniProtKB">
        <authorList>
            <consortium name="RefSeq"/>
        </authorList>
    </citation>
    <scope>IDENTIFICATION</scope>
    <source>
        <tissue evidence="6">Liver</tissue>
    </source>
</reference>
<feature type="signal peptide" evidence="4">
    <location>
        <begin position="1"/>
        <end position="19"/>
    </location>
</feature>